<keyword evidence="4" id="KW-1185">Reference proteome</keyword>
<protein>
    <submittedName>
        <fullName evidence="3">VWA domain-containing protein</fullName>
    </submittedName>
</protein>
<dbReference type="EMBL" id="JBBYAF010000032">
    <property type="protein sequence ID" value="MEL3973658.1"/>
    <property type="molecule type" value="Genomic_DNA"/>
</dbReference>
<feature type="region of interest" description="Disordered" evidence="1">
    <location>
        <begin position="25"/>
        <end position="61"/>
    </location>
</feature>
<gene>
    <name evidence="3" type="ORF">AAEO50_15315</name>
</gene>
<evidence type="ECO:0000313" key="4">
    <source>
        <dbReference type="Proteomes" id="UP001389717"/>
    </source>
</evidence>
<reference evidence="3 4" key="1">
    <citation type="submission" date="2024-04" db="EMBL/GenBank/DDBJ databases">
        <title>Bacillus oryzaecorticis sp. nov., a moderately halophilic bacterium isolated from rice husks.</title>
        <authorList>
            <person name="Zhu H.-S."/>
        </authorList>
    </citation>
    <scope>NUCLEOTIDE SEQUENCE [LARGE SCALE GENOMIC DNA]</scope>
    <source>
        <strain evidence="3 4">ZC255</strain>
    </source>
</reference>
<proteinExistence type="predicted"/>
<feature type="compositionally biased region" description="Basic and acidic residues" evidence="1">
    <location>
        <begin position="25"/>
        <end position="48"/>
    </location>
</feature>
<evidence type="ECO:0000259" key="2">
    <source>
        <dbReference type="PROSITE" id="PS50234"/>
    </source>
</evidence>
<accession>A0ABU9KDF4</accession>
<dbReference type="PROSITE" id="PS51257">
    <property type="entry name" value="PROKAR_LIPOPROTEIN"/>
    <property type="match status" value="1"/>
</dbReference>
<name>A0ABU9KDF4_9BACI</name>
<dbReference type="InterPro" id="IPR036465">
    <property type="entry name" value="vWFA_dom_sf"/>
</dbReference>
<dbReference type="PROSITE" id="PS50234">
    <property type="entry name" value="VWFA"/>
    <property type="match status" value="1"/>
</dbReference>
<comment type="caution">
    <text evidence="3">The sequence shown here is derived from an EMBL/GenBank/DDBJ whole genome shotgun (WGS) entry which is preliminary data.</text>
</comment>
<dbReference type="Proteomes" id="UP001389717">
    <property type="component" value="Unassembled WGS sequence"/>
</dbReference>
<sequence>MSKKYIISIVILCLSLVFIGCESKSEKSDGNNKTDKVSEEPTKKKQDEEEKDSLSVYPDLTSAPEAPETLEEVIDYPAGPFANADFDEENKEVIDAVNELPVIKGKVEEEFLEAYWNQLLSLFALDYKDPQVILEKLKVKSFGSPDIEDPRYQFKDNLNVEIILDASGSMKGQVNGRTKIDLAKEAIDTFASSLPEEAKVALRVYGHRGTGSDADKEMSCKANEKIYDFQSYDKSKLNQALNGVNAKGWTPVAASLEEAQKDLSQFPAEQNTNIIFLVSDGIETCDGNPVDVAKSLKDSNVSPIVNIIGFDVDAAGQRQLQDVAESASGSYANVYDLDELNDEFNRAEEIAEQWEQWKKKALNENDLQEYLNTSEIFEYKGDWSTKHIKENNNLLGAILYLKAEGKLTNEAHKFLSDKANERQSTIVNYSKEIANELHKVNKATYEEAKKLINEKFNSNQD</sequence>
<evidence type="ECO:0000256" key="1">
    <source>
        <dbReference type="SAM" id="MobiDB-lite"/>
    </source>
</evidence>
<dbReference type="Pfam" id="PF13519">
    <property type="entry name" value="VWA_2"/>
    <property type="match status" value="1"/>
</dbReference>
<dbReference type="Gene3D" id="3.40.50.410">
    <property type="entry name" value="von Willebrand factor, type A domain"/>
    <property type="match status" value="1"/>
</dbReference>
<organism evidence="3 4">
    <name type="scientific">Rossellomorea oryzaecorticis</name>
    <dbReference type="NCBI Taxonomy" id="1396505"/>
    <lineage>
        <taxon>Bacteria</taxon>
        <taxon>Bacillati</taxon>
        <taxon>Bacillota</taxon>
        <taxon>Bacilli</taxon>
        <taxon>Bacillales</taxon>
        <taxon>Bacillaceae</taxon>
        <taxon>Rossellomorea</taxon>
    </lineage>
</organism>
<evidence type="ECO:0000313" key="3">
    <source>
        <dbReference type="EMBL" id="MEL3973658.1"/>
    </source>
</evidence>
<dbReference type="InterPro" id="IPR002035">
    <property type="entry name" value="VWF_A"/>
</dbReference>
<dbReference type="RefSeq" id="WP_341985158.1">
    <property type="nucleotide sequence ID" value="NZ_JBBYAF010000032.1"/>
</dbReference>
<dbReference type="SUPFAM" id="SSF53300">
    <property type="entry name" value="vWA-like"/>
    <property type="match status" value="1"/>
</dbReference>
<feature type="domain" description="VWFA" evidence="2">
    <location>
        <begin position="159"/>
        <end position="350"/>
    </location>
</feature>
<dbReference type="SMART" id="SM00327">
    <property type="entry name" value="VWA"/>
    <property type="match status" value="1"/>
</dbReference>